<feature type="region of interest" description="Disordered" evidence="1">
    <location>
        <begin position="380"/>
        <end position="399"/>
    </location>
</feature>
<reference evidence="2 3" key="1">
    <citation type="journal article" date="2023" name="Insect Mol. Biol.">
        <title>Genome sequencing provides insights into the evolution of gene families encoding plant cell wall-degrading enzymes in longhorned beetles.</title>
        <authorList>
            <person name="Shin N.R."/>
            <person name="Okamura Y."/>
            <person name="Kirsch R."/>
            <person name="Pauchet Y."/>
        </authorList>
    </citation>
    <scope>NUCLEOTIDE SEQUENCE [LARGE SCALE GENOMIC DNA]</scope>
    <source>
        <strain evidence="2">EAD_L_NR</strain>
    </source>
</reference>
<evidence type="ECO:0000256" key="1">
    <source>
        <dbReference type="SAM" id="MobiDB-lite"/>
    </source>
</evidence>
<gene>
    <name evidence="2" type="ORF">NQ315_013461</name>
</gene>
<feature type="compositionally biased region" description="Polar residues" evidence="1">
    <location>
        <begin position="390"/>
        <end position="399"/>
    </location>
</feature>
<dbReference type="PANTHER" id="PTHR47331:SF5">
    <property type="entry name" value="RIBONUCLEASE H"/>
    <property type="match status" value="1"/>
</dbReference>
<dbReference type="Pfam" id="PF03564">
    <property type="entry name" value="DUF1759"/>
    <property type="match status" value="1"/>
</dbReference>
<dbReference type="EMBL" id="JANEYG010000131">
    <property type="protein sequence ID" value="KAJ8912395.1"/>
    <property type="molecule type" value="Genomic_DNA"/>
</dbReference>
<protein>
    <recommendedName>
        <fullName evidence="4">Peptidase aspartic putative domain-containing protein</fullName>
    </recommendedName>
</protein>
<evidence type="ECO:0000313" key="2">
    <source>
        <dbReference type="EMBL" id="KAJ8912395.1"/>
    </source>
</evidence>
<name>A0AAV8VEN2_9CUCU</name>
<evidence type="ECO:0008006" key="4">
    <source>
        <dbReference type="Google" id="ProtNLM"/>
    </source>
</evidence>
<dbReference type="PANTHER" id="PTHR47331">
    <property type="entry name" value="PHD-TYPE DOMAIN-CONTAINING PROTEIN"/>
    <property type="match status" value="1"/>
</dbReference>
<dbReference type="InterPro" id="IPR005312">
    <property type="entry name" value="DUF1759"/>
</dbReference>
<comment type="caution">
    <text evidence="2">The sequence shown here is derived from an EMBL/GenBank/DDBJ whole genome shotgun (WGS) entry which is preliminary data.</text>
</comment>
<proteinExistence type="predicted"/>
<keyword evidence="3" id="KW-1185">Reference proteome</keyword>
<organism evidence="2 3">
    <name type="scientific">Exocentrus adspersus</name>
    <dbReference type="NCBI Taxonomy" id="1586481"/>
    <lineage>
        <taxon>Eukaryota</taxon>
        <taxon>Metazoa</taxon>
        <taxon>Ecdysozoa</taxon>
        <taxon>Arthropoda</taxon>
        <taxon>Hexapoda</taxon>
        <taxon>Insecta</taxon>
        <taxon>Pterygota</taxon>
        <taxon>Neoptera</taxon>
        <taxon>Endopterygota</taxon>
        <taxon>Coleoptera</taxon>
        <taxon>Polyphaga</taxon>
        <taxon>Cucujiformia</taxon>
        <taxon>Chrysomeloidea</taxon>
        <taxon>Cerambycidae</taxon>
        <taxon>Lamiinae</taxon>
        <taxon>Acanthocinini</taxon>
        <taxon>Exocentrus</taxon>
    </lineage>
</organism>
<evidence type="ECO:0000313" key="3">
    <source>
        <dbReference type="Proteomes" id="UP001159042"/>
    </source>
</evidence>
<dbReference type="AlphaFoldDB" id="A0AAV8VEN2"/>
<accession>A0AAV8VEN2</accession>
<dbReference type="Proteomes" id="UP001159042">
    <property type="component" value="Unassembled WGS sequence"/>
</dbReference>
<sequence>MADLDKLIRKRAVAKGNLTRFKHFVENLDKENPDLLQLELRLKKLDLCWQSFCEIQTEIELLDESEGEMERQNFENDYFKYEAMAQRLLKPKVGSKSDEEVKPRNMKLPEINLPTFNGEYSKWLYFKNSFNSVIHLNKSLPTIQKFHYLRSSLQGAAANVISSLEITEENYEVAWKQIVERFEKKGLLLSNHVTGLFDLPAVGKESHFALRSLLDKLNNHLDALRVLKQPVEHWDVLIMHMVTTKLDSVTNKEWETKNADRKEEEPTLKELIQFLDEKCDTLEKLARQKSANHSANQTKTKSLMVNDGNVSCAFCSDNHFVTKCEKFVGLSSDKRFAEIKQKGLCSNCLKYGHKNKSCPSTSVCKHCAKRHHTLLHFNSKKRDEPAAVPTNKSKTESNNQIASNNMATNNASNIDSSSGDAVTSNTSTYFTNAKNNSQTLLGTAMVQVMDKFGNMHTCRAVLDSASESHFCTQELADKLQTHQDKTTMTVSGINKTYSQLTHSTNIRIQSGTNNFNTMINCLIIPKITDNLPSMSFDINCLNIPPEITIADPAFNESDKIDLLIGAELFWRVIRVGQISLGKNNPILQNTAFGWIVSGKMLQSKINNCNFVSCNFVSTNSIDHNLTKFWELEERVCNVPLSPEEQSVEEYFKATTERDTNGKFVVRLPLNQSPDVLGDSRQTALKRLLMIEKKLNKSPDLQDQYVNFMKEYVKLGSAGFQLNKWASNNPDILKFVLDADPDSIINIGKKS</sequence>